<reference evidence="1" key="1">
    <citation type="submission" date="2023-03" db="EMBL/GenBank/DDBJ databases">
        <title>Massive genome expansion in bonnet fungi (Mycena s.s.) driven by repeated elements and novel gene families across ecological guilds.</title>
        <authorList>
            <consortium name="Lawrence Berkeley National Laboratory"/>
            <person name="Harder C.B."/>
            <person name="Miyauchi S."/>
            <person name="Viragh M."/>
            <person name="Kuo A."/>
            <person name="Thoen E."/>
            <person name="Andreopoulos B."/>
            <person name="Lu D."/>
            <person name="Skrede I."/>
            <person name="Drula E."/>
            <person name="Henrissat B."/>
            <person name="Morin E."/>
            <person name="Kohler A."/>
            <person name="Barry K."/>
            <person name="LaButti K."/>
            <person name="Morin E."/>
            <person name="Salamov A."/>
            <person name="Lipzen A."/>
            <person name="Mereny Z."/>
            <person name="Hegedus B."/>
            <person name="Baldrian P."/>
            <person name="Stursova M."/>
            <person name="Weitz H."/>
            <person name="Taylor A."/>
            <person name="Grigoriev I.V."/>
            <person name="Nagy L.G."/>
            <person name="Martin F."/>
            <person name="Kauserud H."/>
        </authorList>
    </citation>
    <scope>NUCLEOTIDE SEQUENCE</scope>
    <source>
        <strain evidence="1">CBHHK188m</strain>
    </source>
</reference>
<name>A0AAD7KD93_9AGAR</name>
<dbReference type="EMBL" id="JARJLG010000005">
    <property type="protein sequence ID" value="KAJ7780757.1"/>
    <property type="molecule type" value="Genomic_DNA"/>
</dbReference>
<gene>
    <name evidence="1" type="ORF">DFH07DRAFT_949970</name>
</gene>
<evidence type="ECO:0000313" key="2">
    <source>
        <dbReference type="Proteomes" id="UP001215280"/>
    </source>
</evidence>
<keyword evidence="2" id="KW-1185">Reference proteome</keyword>
<sequence length="199" mass="22943">MPYKIDDAALLLPSLSSSKEELLAPYFLPSQGLDSYFQFTLRLFVHTLLRAATRNFASTIILPRFEPVELHKLWCWIRVLLWHLQSIIRTMQRREDSINSGSLEWSFIKYLVSAEAFFLLQMTSYLCQFVGYSSPPLVHDGTHMGILLPLIEAVSRRLHNSNTSGDYPEYSDNGRLMHAELLRSQTTRDNLWGPPVALR</sequence>
<evidence type="ECO:0000313" key="1">
    <source>
        <dbReference type="EMBL" id="KAJ7780757.1"/>
    </source>
</evidence>
<accession>A0AAD7KD93</accession>
<proteinExistence type="predicted"/>
<protein>
    <submittedName>
        <fullName evidence="1">Uncharacterized protein</fullName>
    </submittedName>
</protein>
<dbReference type="Proteomes" id="UP001215280">
    <property type="component" value="Unassembled WGS sequence"/>
</dbReference>
<dbReference type="AlphaFoldDB" id="A0AAD7KD93"/>
<comment type="caution">
    <text evidence="1">The sequence shown here is derived from an EMBL/GenBank/DDBJ whole genome shotgun (WGS) entry which is preliminary data.</text>
</comment>
<organism evidence="1 2">
    <name type="scientific">Mycena maculata</name>
    <dbReference type="NCBI Taxonomy" id="230809"/>
    <lineage>
        <taxon>Eukaryota</taxon>
        <taxon>Fungi</taxon>
        <taxon>Dikarya</taxon>
        <taxon>Basidiomycota</taxon>
        <taxon>Agaricomycotina</taxon>
        <taxon>Agaricomycetes</taxon>
        <taxon>Agaricomycetidae</taxon>
        <taxon>Agaricales</taxon>
        <taxon>Marasmiineae</taxon>
        <taxon>Mycenaceae</taxon>
        <taxon>Mycena</taxon>
    </lineage>
</organism>